<dbReference type="RefSeq" id="WP_210757539.1">
    <property type="nucleotide sequence ID" value="NZ_CP060139.1"/>
</dbReference>
<reference evidence="3 4" key="1">
    <citation type="submission" date="2020-08" db="EMBL/GenBank/DDBJ databases">
        <title>Croceimicrobium hydrocarbonivorans gen. nov., sp. nov., a novel marine bacterium isolated from a bacterial consortium that degrades polyethylene terephthalate.</title>
        <authorList>
            <person name="Liu R."/>
        </authorList>
    </citation>
    <scope>NUCLEOTIDE SEQUENCE [LARGE SCALE GENOMIC DNA]</scope>
    <source>
        <strain evidence="3 4">A20-9</strain>
    </source>
</reference>
<organism evidence="3 4">
    <name type="scientific">Croceimicrobium hydrocarbonivorans</name>
    <dbReference type="NCBI Taxonomy" id="2761580"/>
    <lineage>
        <taxon>Bacteria</taxon>
        <taxon>Pseudomonadati</taxon>
        <taxon>Bacteroidota</taxon>
        <taxon>Flavobacteriia</taxon>
        <taxon>Flavobacteriales</taxon>
        <taxon>Owenweeksiaceae</taxon>
        <taxon>Croceimicrobium</taxon>
    </lineage>
</organism>
<dbReference type="AlphaFoldDB" id="A0A7H0VBB7"/>
<name>A0A7H0VBB7_9FLAO</name>
<gene>
    <name evidence="2" type="ORF">H4K34_11330</name>
    <name evidence="3" type="ORF">H4K34_11555</name>
</gene>
<dbReference type="KEGG" id="chyd:H4K34_11330"/>
<dbReference type="KEGG" id="chyd:H4K34_11555"/>
<keyword evidence="1" id="KW-0812">Transmembrane</keyword>
<keyword evidence="4" id="KW-1185">Reference proteome</keyword>
<protein>
    <submittedName>
        <fullName evidence="3">Uncharacterized protein</fullName>
    </submittedName>
</protein>
<accession>A0A7H0VBB7</accession>
<dbReference type="EMBL" id="CP060139">
    <property type="protein sequence ID" value="QNR23015.1"/>
    <property type="molecule type" value="Genomic_DNA"/>
</dbReference>
<dbReference type="Proteomes" id="UP000516305">
    <property type="component" value="Chromosome"/>
</dbReference>
<proteinExistence type="predicted"/>
<feature type="transmembrane region" description="Helical" evidence="1">
    <location>
        <begin position="25"/>
        <end position="44"/>
    </location>
</feature>
<evidence type="ECO:0000313" key="4">
    <source>
        <dbReference type="Proteomes" id="UP000516305"/>
    </source>
</evidence>
<dbReference type="EMBL" id="CP060139">
    <property type="protein sequence ID" value="QNR22970.1"/>
    <property type="molecule type" value="Genomic_DNA"/>
</dbReference>
<evidence type="ECO:0000313" key="3">
    <source>
        <dbReference type="EMBL" id="QNR23015.1"/>
    </source>
</evidence>
<evidence type="ECO:0000256" key="1">
    <source>
        <dbReference type="SAM" id="Phobius"/>
    </source>
</evidence>
<sequence>MQIDIDQIKVWGFNLTTLVVSFSDLASSVLSMIGAGLAVVYTGYKIRLLHLEQKQKAIQDE</sequence>
<evidence type="ECO:0000313" key="2">
    <source>
        <dbReference type="EMBL" id="QNR22970.1"/>
    </source>
</evidence>
<keyword evidence="1" id="KW-1133">Transmembrane helix</keyword>
<keyword evidence="1" id="KW-0472">Membrane</keyword>